<evidence type="ECO:0000313" key="3">
    <source>
        <dbReference type="Proteomes" id="UP000580250"/>
    </source>
</evidence>
<comment type="caution">
    <text evidence="2">The sequence shown here is derived from an EMBL/GenBank/DDBJ whole genome shotgun (WGS) entry which is preliminary data.</text>
</comment>
<feature type="compositionally biased region" description="Basic and acidic residues" evidence="1">
    <location>
        <begin position="25"/>
        <end position="37"/>
    </location>
</feature>
<protein>
    <submittedName>
        <fullName evidence="2">Uncharacterized protein</fullName>
    </submittedName>
</protein>
<dbReference type="Proteomes" id="UP000580250">
    <property type="component" value="Unassembled WGS sequence"/>
</dbReference>
<dbReference type="EMBL" id="CAJEWN010000379">
    <property type="protein sequence ID" value="CAD2180737.1"/>
    <property type="molecule type" value="Genomic_DNA"/>
</dbReference>
<evidence type="ECO:0000256" key="1">
    <source>
        <dbReference type="SAM" id="MobiDB-lite"/>
    </source>
</evidence>
<accession>A0A6V7W0M5</accession>
<gene>
    <name evidence="2" type="ORF">MENT_LOCUS32834</name>
</gene>
<evidence type="ECO:0000313" key="2">
    <source>
        <dbReference type="EMBL" id="CAD2180737.1"/>
    </source>
</evidence>
<feature type="region of interest" description="Disordered" evidence="1">
    <location>
        <begin position="1"/>
        <end position="39"/>
    </location>
</feature>
<sequence>MLADHKLKMQLNAKGGQPPINLKRKNCETNDGEEMKKPNKRIKWKPKLEVIKEEPKTSAFNFLKNPFSSKS</sequence>
<dbReference type="AlphaFoldDB" id="A0A6V7W0M5"/>
<name>A0A6V7W0M5_MELEN</name>
<proteinExistence type="predicted"/>
<organism evidence="2 3">
    <name type="scientific">Meloidogyne enterolobii</name>
    <name type="common">Root-knot nematode worm</name>
    <name type="synonym">Meloidogyne mayaguensis</name>
    <dbReference type="NCBI Taxonomy" id="390850"/>
    <lineage>
        <taxon>Eukaryota</taxon>
        <taxon>Metazoa</taxon>
        <taxon>Ecdysozoa</taxon>
        <taxon>Nematoda</taxon>
        <taxon>Chromadorea</taxon>
        <taxon>Rhabditida</taxon>
        <taxon>Tylenchina</taxon>
        <taxon>Tylenchomorpha</taxon>
        <taxon>Tylenchoidea</taxon>
        <taxon>Meloidogynidae</taxon>
        <taxon>Meloidogyninae</taxon>
        <taxon>Meloidogyne</taxon>
    </lineage>
</organism>
<reference evidence="2 3" key="1">
    <citation type="submission" date="2020-08" db="EMBL/GenBank/DDBJ databases">
        <authorList>
            <person name="Koutsovoulos G."/>
            <person name="Danchin GJ E."/>
        </authorList>
    </citation>
    <scope>NUCLEOTIDE SEQUENCE [LARGE SCALE GENOMIC DNA]</scope>
</reference>